<comment type="subcellular location">
    <subcellularLocation>
        <location evidence="1">Membrane</location>
        <topology evidence="1">Multi-pass membrane protein</topology>
    </subcellularLocation>
</comment>
<dbReference type="AlphaFoldDB" id="A0A6J6KSX5"/>
<dbReference type="EMBL" id="CAEZWE010000030">
    <property type="protein sequence ID" value="CAB4652711.1"/>
    <property type="molecule type" value="Genomic_DNA"/>
</dbReference>
<keyword evidence="4 5" id="KW-0472">Membrane</keyword>
<feature type="transmembrane region" description="Helical" evidence="5">
    <location>
        <begin position="6"/>
        <end position="24"/>
    </location>
</feature>
<evidence type="ECO:0000256" key="1">
    <source>
        <dbReference type="ARBA" id="ARBA00004141"/>
    </source>
</evidence>
<keyword evidence="2 5" id="KW-0812">Transmembrane</keyword>
<evidence type="ECO:0000256" key="4">
    <source>
        <dbReference type="ARBA" id="ARBA00023136"/>
    </source>
</evidence>
<evidence type="ECO:0000256" key="3">
    <source>
        <dbReference type="ARBA" id="ARBA00022989"/>
    </source>
</evidence>
<reference evidence="7" key="1">
    <citation type="submission" date="2020-05" db="EMBL/GenBank/DDBJ databases">
        <authorList>
            <person name="Chiriac C."/>
            <person name="Salcher M."/>
            <person name="Ghai R."/>
            <person name="Kavagutti S V."/>
        </authorList>
    </citation>
    <scope>NUCLEOTIDE SEQUENCE</scope>
</reference>
<keyword evidence="3 5" id="KW-1133">Transmembrane helix</keyword>
<gene>
    <name evidence="6" type="ORF">UFOPK1572_00711</name>
    <name evidence="7" type="ORF">UFOPK2169_00874</name>
</gene>
<name>A0A6J6KSX5_9ZZZZ</name>
<evidence type="ECO:0000256" key="2">
    <source>
        <dbReference type="ARBA" id="ARBA00022692"/>
    </source>
</evidence>
<dbReference type="Pfam" id="PF07681">
    <property type="entry name" value="DoxX"/>
    <property type="match status" value="1"/>
</dbReference>
<dbReference type="InterPro" id="IPR032808">
    <property type="entry name" value="DoxX"/>
</dbReference>
<feature type="transmembrane region" description="Helical" evidence="5">
    <location>
        <begin position="103"/>
        <end position="121"/>
    </location>
</feature>
<sequence>MDIVLLIARIVFALMFINSGLAHFKNTAAMAGYAQFKKVPAPKVAVQLSGVLMLLGGLSVALGIWIDLGALVIAVLLVVMAVKMHDFWTVTDPAAKQPEMINFWKNIALAGGALFIFATYAQETAESALQIVGPLFGGQ</sequence>
<evidence type="ECO:0000313" key="7">
    <source>
        <dbReference type="EMBL" id="CAB4652711.1"/>
    </source>
</evidence>
<accession>A0A6J6KSX5</accession>
<evidence type="ECO:0000313" key="6">
    <source>
        <dbReference type="EMBL" id="CAB4559270.1"/>
    </source>
</evidence>
<dbReference type="GO" id="GO:0016020">
    <property type="term" value="C:membrane"/>
    <property type="evidence" value="ECO:0007669"/>
    <property type="project" value="UniProtKB-SubCell"/>
</dbReference>
<protein>
    <submittedName>
        <fullName evidence="7">Unannotated protein</fullName>
    </submittedName>
</protein>
<proteinExistence type="predicted"/>
<dbReference type="EMBL" id="CAEZTC010000073">
    <property type="protein sequence ID" value="CAB4559270.1"/>
    <property type="molecule type" value="Genomic_DNA"/>
</dbReference>
<evidence type="ECO:0000256" key="5">
    <source>
        <dbReference type="SAM" id="Phobius"/>
    </source>
</evidence>
<organism evidence="7">
    <name type="scientific">freshwater metagenome</name>
    <dbReference type="NCBI Taxonomy" id="449393"/>
    <lineage>
        <taxon>unclassified sequences</taxon>
        <taxon>metagenomes</taxon>
        <taxon>ecological metagenomes</taxon>
    </lineage>
</organism>